<gene>
    <name evidence="1" type="ORF">SAMN05421730_102836</name>
</gene>
<dbReference type="STRING" id="1619234.SAMN05421730_102836"/>
<proteinExistence type="predicted"/>
<dbReference type="Pfam" id="PF13376">
    <property type="entry name" value="OmdA"/>
    <property type="match status" value="1"/>
</dbReference>
<dbReference type="EMBL" id="FMKA01000028">
    <property type="protein sequence ID" value="SCP98909.1"/>
    <property type="molecule type" value="Genomic_DNA"/>
</dbReference>
<dbReference type="AlphaFoldDB" id="A0A1D3TX70"/>
<evidence type="ECO:0000313" key="2">
    <source>
        <dbReference type="Proteomes" id="UP000199315"/>
    </source>
</evidence>
<reference evidence="1 2" key="1">
    <citation type="submission" date="2016-09" db="EMBL/GenBank/DDBJ databases">
        <authorList>
            <person name="Capua I."/>
            <person name="De Benedictis P."/>
            <person name="Joannis T."/>
            <person name="Lombin L.H."/>
            <person name="Cattoli G."/>
        </authorList>
    </citation>
    <scope>NUCLEOTIDE SEQUENCE [LARGE SCALE GENOMIC DNA]</scope>
    <source>
        <strain evidence="1 2">GluBS11</strain>
    </source>
</reference>
<accession>A0A1D3TX70</accession>
<name>A0A1D3TX70_9FIRM</name>
<organism evidence="1 2">
    <name type="scientific">Anaerobium acetethylicum</name>
    <dbReference type="NCBI Taxonomy" id="1619234"/>
    <lineage>
        <taxon>Bacteria</taxon>
        <taxon>Bacillati</taxon>
        <taxon>Bacillota</taxon>
        <taxon>Clostridia</taxon>
        <taxon>Lachnospirales</taxon>
        <taxon>Lachnospiraceae</taxon>
        <taxon>Anaerobium</taxon>
    </lineage>
</organism>
<keyword evidence="2" id="KW-1185">Reference proteome</keyword>
<sequence>MRSLQRDLVRGERKMEPLKTIYTSERTKWREWLAENFEKEEEIWFVFPMKESGEKGLSYNDTVEEALCFGWIDSTIKNMDSLHRAQRFSPRRKGSGYSRANIERLIWLESQGMIHPNVRESVLEVIKVPYEFPEDILEAIRSEKKAWDNYQKFPEEYKRIRIAYIDAARKRPLEFKKRLENFISKTKENKLIGYGGIDKYFKKRVE</sequence>
<protein>
    <submittedName>
        <fullName evidence="1">Uncharacterized conserved protein YdeI, YjbR/CyaY-like superfamily, DUF1801 family</fullName>
    </submittedName>
</protein>
<evidence type="ECO:0000313" key="1">
    <source>
        <dbReference type="EMBL" id="SCP98909.1"/>
    </source>
</evidence>
<dbReference type="Proteomes" id="UP000199315">
    <property type="component" value="Unassembled WGS sequence"/>
</dbReference>